<feature type="non-terminal residue" evidence="1">
    <location>
        <position position="1"/>
    </location>
</feature>
<accession>A0A1Y2EJB7</accession>
<sequence length="50" mass="5340">AAGKGHEAVVELLIKDVRVNSNLPDYAGWTPLLGGLKRHHGIVVRQLLAG</sequence>
<reference evidence="1 2" key="1">
    <citation type="submission" date="2016-07" db="EMBL/GenBank/DDBJ databases">
        <title>Pervasive Adenine N6-methylation of Active Genes in Fungi.</title>
        <authorList>
            <consortium name="DOE Joint Genome Institute"/>
            <person name="Mondo S.J."/>
            <person name="Dannebaum R.O."/>
            <person name="Kuo R.C."/>
            <person name="Labutti K."/>
            <person name="Haridas S."/>
            <person name="Kuo A."/>
            <person name="Salamov A."/>
            <person name="Ahrendt S.R."/>
            <person name="Lipzen A."/>
            <person name="Sullivan W."/>
            <person name="Andreopoulos W.B."/>
            <person name="Clum A."/>
            <person name="Lindquist E."/>
            <person name="Daum C."/>
            <person name="Ramamoorthy G.K."/>
            <person name="Gryganskyi A."/>
            <person name="Culley D."/>
            <person name="Magnuson J.K."/>
            <person name="James T.Y."/>
            <person name="O'Malley M.A."/>
            <person name="Stajich J.E."/>
            <person name="Spatafora J.W."/>
            <person name="Visel A."/>
            <person name="Grigoriev I.V."/>
        </authorList>
    </citation>
    <scope>NUCLEOTIDE SEQUENCE [LARGE SCALE GENOMIC DNA]</scope>
    <source>
        <strain evidence="1 2">CBS 129021</strain>
    </source>
</reference>
<dbReference type="GeneID" id="63771293"/>
<dbReference type="Gene3D" id="1.25.40.20">
    <property type="entry name" value="Ankyrin repeat-containing domain"/>
    <property type="match status" value="1"/>
</dbReference>
<keyword evidence="2" id="KW-1185">Reference proteome</keyword>
<evidence type="ECO:0008006" key="3">
    <source>
        <dbReference type="Google" id="ProtNLM"/>
    </source>
</evidence>
<dbReference type="Proteomes" id="UP000193689">
    <property type="component" value="Unassembled WGS sequence"/>
</dbReference>
<dbReference type="SUPFAM" id="SSF48403">
    <property type="entry name" value="Ankyrin repeat"/>
    <property type="match status" value="1"/>
</dbReference>
<protein>
    <recommendedName>
        <fullName evidence="3">Ankyrin repeat-containing domain protein</fullName>
    </recommendedName>
</protein>
<name>A0A1Y2EJB7_9PEZI</name>
<dbReference type="RefSeq" id="XP_040721006.1">
    <property type="nucleotide sequence ID" value="XM_040855081.1"/>
</dbReference>
<dbReference type="AlphaFoldDB" id="A0A1Y2EJB7"/>
<dbReference type="InterPro" id="IPR036770">
    <property type="entry name" value="Ankyrin_rpt-contain_sf"/>
</dbReference>
<dbReference type="InParanoid" id="A0A1Y2EJB7"/>
<evidence type="ECO:0000313" key="1">
    <source>
        <dbReference type="EMBL" id="ORY71414.1"/>
    </source>
</evidence>
<gene>
    <name evidence="1" type="ORF">BCR38DRAFT_331670</name>
</gene>
<organism evidence="1 2">
    <name type="scientific">Pseudomassariella vexata</name>
    <dbReference type="NCBI Taxonomy" id="1141098"/>
    <lineage>
        <taxon>Eukaryota</taxon>
        <taxon>Fungi</taxon>
        <taxon>Dikarya</taxon>
        <taxon>Ascomycota</taxon>
        <taxon>Pezizomycotina</taxon>
        <taxon>Sordariomycetes</taxon>
        <taxon>Xylariomycetidae</taxon>
        <taxon>Amphisphaeriales</taxon>
        <taxon>Pseudomassariaceae</taxon>
        <taxon>Pseudomassariella</taxon>
    </lineage>
</organism>
<comment type="caution">
    <text evidence="1">The sequence shown here is derived from an EMBL/GenBank/DDBJ whole genome shotgun (WGS) entry which is preliminary data.</text>
</comment>
<proteinExistence type="predicted"/>
<dbReference type="EMBL" id="MCFJ01000001">
    <property type="protein sequence ID" value="ORY71414.1"/>
    <property type="molecule type" value="Genomic_DNA"/>
</dbReference>
<evidence type="ECO:0000313" key="2">
    <source>
        <dbReference type="Proteomes" id="UP000193689"/>
    </source>
</evidence>